<name>A0A4Q0T8T7_9BACT</name>
<dbReference type="FunFam" id="3.30.1360.40:FF:000002">
    <property type="entry name" value="DNA gyrase subunit A"/>
    <property type="match status" value="1"/>
</dbReference>
<dbReference type="GO" id="GO:0009330">
    <property type="term" value="C:DNA topoisomerase type II (double strand cut, ATP-hydrolyzing) complex"/>
    <property type="evidence" value="ECO:0007669"/>
    <property type="project" value="TreeGrafter"/>
</dbReference>
<keyword evidence="4 8" id="KW-0067">ATP-binding</keyword>
<evidence type="ECO:0000256" key="3">
    <source>
        <dbReference type="ARBA" id="ARBA00022741"/>
    </source>
</evidence>
<evidence type="ECO:0000256" key="10">
    <source>
        <dbReference type="SAM" id="Coils"/>
    </source>
</evidence>
<dbReference type="InterPro" id="IPR006691">
    <property type="entry name" value="GyrA/parC_rep"/>
</dbReference>
<evidence type="ECO:0000256" key="7">
    <source>
        <dbReference type="ARBA" id="ARBA00023235"/>
    </source>
</evidence>
<feature type="region of interest" description="Disordered" evidence="11">
    <location>
        <begin position="1"/>
        <end position="46"/>
    </location>
</feature>
<proteinExistence type="inferred from homology"/>
<dbReference type="PANTHER" id="PTHR43493:SF5">
    <property type="entry name" value="DNA GYRASE SUBUNIT A, CHLOROPLASTIC_MITOCHONDRIAL"/>
    <property type="match status" value="1"/>
</dbReference>
<gene>
    <name evidence="8" type="primary">gyrA</name>
    <name evidence="13" type="ORF">GRAN_1331</name>
</gene>
<protein>
    <recommendedName>
        <fullName evidence="8">DNA gyrase subunit A</fullName>
        <ecNumber evidence="8">5.6.2.2</ecNumber>
    </recommendedName>
</protein>
<keyword evidence="10" id="KW-0175">Coiled coil</keyword>
<accession>A0A4Q0T8T7</accession>
<dbReference type="FunFam" id="3.90.199.10:FF:000001">
    <property type="entry name" value="DNA gyrase subunit A"/>
    <property type="match status" value="1"/>
</dbReference>
<comment type="caution">
    <text evidence="13">The sequence shown here is derived from an EMBL/GenBank/DDBJ whole genome shotgun (WGS) entry which is preliminary data.</text>
</comment>
<evidence type="ECO:0000256" key="9">
    <source>
        <dbReference type="PROSITE-ProRule" id="PRU01384"/>
    </source>
</evidence>
<dbReference type="NCBIfam" id="NF004043">
    <property type="entry name" value="PRK05560.1"/>
    <property type="match status" value="1"/>
</dbReference>
<dbReference type="Gene3D" id="3.30.1360.40">
    <property type="match status" value="1"/>
</dbReference>
<dbReference type="EC" id="5.6.2.2" evidence="8"/>
<reference evidence="13 14" key="1">
    <citation type="submission" date="2018-11" db="EMBL/GenBank/DDBJ databases">
        <authorList>
            <person name="Mardanov A.V."/>
            <person name="Ravin N.V."/>
            <person name="Dedysh S.N."/>
        </authorList>
    </citation>
    <scope>NUCLEOTIDE SEQUENCE [LARGE SCALE GENOMIC DNA]</scope>
    <source>
        <strain evidence="13 14">AF10</strain>
    </source>
</reference>
<dbReference type="GO" id="GO:0005524">
    <property type="term" value="F:ATP binding"/>
    <property type="evidence" value="ECO:0007669"/>
    <property type="project" value="UniProtKB-UniRule"/>
</dbReference>
<dbReference type="Pfam" id="PF00521">
    <property type="entry name" value="DNA_topoisoIV"/>
    <property type="match status" value="1"/>
</dbReference>
<keyword evidence="8" id="KW-0963">Cytoplasm</keyword>
<dbReference type="NCBIfam" id="TIGR01063">
    <property type="entry name" value="gyrA"/>
    <property type="match status" value="1"/>
</dbReference>
<feature type="domain" description="Topo IIA-type catalytic" evidence="12">
    <location>
        <begin position="77"/>
        <end position="585"/>
    </location>
</feature>
<dbReference type="Gene3D" id="1.10.268.10">
    <property type="entry name" value="Topoisomerase, domain 3"/>
    <property type="match status" value="1"/>
</dbReference>
<dbReference type="SUPFAM" id="SSF56719">
    <property type="entry name" value="Type II DNA topoisomerase"/>
    <property type="match status" value="1"/>
</dbReference>
<evidence type="ECO:0000256" key="5">
    <source>
        <dbReference type="ARBA" id="ARBA00023029"/>
    </source>
</evidence>
<dbReference type="RefSeq" id="WP_128912097.1">
    <property type="nucleotide sequence ID" value="NZ_RDSM01000001.1"/>
</dbReference>
<dbReference type="Pfam" id="PF03989">
    <property type="entry name" value="DNA_gyraseA_C"/>
    <property type="match status" value="6"/>
</dbReference>
<dbReference type="SUPFAM" id="SSF101904">
    <property type="entry name" value="GyrA/ParC C-terminal domain-like"/>
    <property type="match status" value="1"/>
</dbReference>
<dbReference type="InterPro" id="IPR035516">
    <property type="entry name" value="Gyrase/topoIV_suA_C"/>
</dbReference>
<evidence type="ECO:0000313" key="14">
    <source>
        <dbReference type="Proteomes" id="UP000289437"/>
    </source>
</evidence>
<keyword evidence="5 8" id="KW-0799">Topoisomerase</keyword>
<dbReference type="CDD" id="cd00187">
    <property type="entry name" value="TOP4c"/>
    <property type="match status" value="1"/>
</dbReference>
<dbReference type="GO" id="GO:0005694">
    <property type="term" value="C:chromosome"/>
    <property type="evidence" value="ECO:0007669"/>
    <property type="project" value="InterPro"/>
</dbReference>
<dbReference type="InterPro" id="IPR002205">
    <property type="entry name" value="Topo_IIA_dom_A"/>
</dbReference>
<dbReference type="InterPro" id="IPR050220">
    <property type="entry name" value="Type_II_DNA_Topoisomerases"/>
</dbReference>
<dbReference type="PANTHER" id="PTHR43493">
    <property type="entry name" value="DNA GYRASE/TOPOISOMERASE SUBUNIT A"/>
    <property type="match status" value="1"/>
</dbReference>
<dbReference type="PROSITE" id="PS52040">
    <property type="entry name" value="TOPO_IIA"/>
    <property type="match status" value="1"/>
</dbReference>
<comment type="function">
    <text evidence="8">A type II topoisomerase that negatively supercoils closed circular double-stranded (ds) DNA in an ATP-dependent manner to modulate DNA topology and maintain chromosomes in an underwound state. Negative supercoiling favors strand separation, and DNA replication, transcription, recombination and repair, all of which involve strand separation. Also able to catalyze the interconversion of other topological isomers of dsDNA rings, including catenanes and knotted rings. Type II topoisomerases break and join 2 DNA strands simultaneously in an ATP-dependent manner.</text>
</comment>
<comment type="caution">
    <text evidence="8">Lacks conserved residue(s) required for the propagation of feature annotation.</text>
</comment>
<feature type="coiled-coil region" evidence="10">
    <location>
        <begin position="516"/>
        <end position="550"/>
    </location>
</feature>
<comment type="subunit">
    <text evidence="8">Heterotetramer, composed of two GyrA and two GyrB chains. In the heterotetramer, GyrA contains the active site tyrosine that forms a transient covalent intermediate with DNA, while GyrB binds cofactors and catalyzes ATP hydrolysis.</text>
</comment>
<dbReference type="GO" id="GO:0006265">
    <property type="term" value="P:DNA topological change"/>
    <property type="evidence" value="ECO:0007669"/>
    <property type="project" value="UniProtKB-UniRule"/>
</dbReference>
<dbReference type="GO" id="GO:0005737">
    <property type="term" value="C:cytoplasm"/>
    <property type="evidence" value="ECO:0007669"/>
    <property type="project" value="UniProtKB-SubCell"/>
</dbReference>
<evidence type="ECO:0000259" key="12">
    <source>
        <dbReference type="PROSITE" id="PS52040"/>
    </source>
</evidence>
<dbReference type="Gene3D" id="2.120.10.90">
    <property type="entry name" value="DNA gyrase/topoisomerase IV, subunit A, C-terminal"/>
    <property type="match status" value="1"/>
</dbReference>
<evidence type="ECO:0000256" key="2">
    <source>
        <dbReference type="ARBA" id="ARBA00008263"/>
    </source>
</evidence>
<evidence type="ECO:0000256" key="1">
    <source>
        <dbReference type="ARBA" id="ARBA00000185"/>
    </source>
</evidence>
<reference evidence="14" key="2">
    <citation type="submission" date="2019-02" db="EMBL/GenBank/DDBJ databases">
        <title>Granulicella sibirica sp. nov., a psychrotolerant acidobacterium isolated from an organic soil layer in forested tundra, West Siberia.</title>
        <authorList>
            <person name="Oshkin I.Y."/>
            <person name="Kulichevskaya I.S."/>
            <person name="Rijpstra W.I.C."/>
            <person name="Sinninghe Damste J.S."/>
            <person name="Rakitin A.L."/>
            <person name="Ravin N.V."/>
            <person name="Dedysh S.N."/>
        </authorList>
    </citation>
    <scope>NUCLEOTIDE SEQUENCE [LARGE SCALE GENOMIC DNA]</scope>
    <source>
        <strain evidence="14">AF10</strain>
    </source>
</reference>
<comment type="subcellular location">
    <subcellularLocation>
        <location evidence="8">Cytoplasm</location>
    </subcellularLocation>
</comment>
<evidence type="ECO:0000256" key="8">
    <source>
        <dbReference type="HAMAP-Rule" id="MF_01897"/>
    </source>
</evidence>
<dbReference type="InterPro" id="IPR013758">
    <property type="entry name" value="Topo_IIA_A/C_ab"/>
</dbReference>
<comment type="similarity">
    <text evidence="2 8">Belongs to the type II topoisomerase GyrA/ParC subunit family.</text>
</comment>
<dbReference type="OrthoDB" id="9806486at2"/>
<evidence type="ECO:0000256" key="4">
    <source>
        <dbReference type="ARBA" id="ARBA00022840"/>
    </source>
</evidence>
<dbReference type="InterPro" id="IPR013760">
    <property type="entry name" value="Topo_IIA-like_dom_sf"/>
</dbReference>
<keyword evidence="14" id="KW-1185">Reference proteome</keyword>
<dbReference type="GO" id="GO:0034335">
    <property type="term" value="F:DNA negative supercoiling activity"/>
    <property type="evidence" value="ECO:0007669"/>
    <property type="project" value="UniProtKB-ARBA"/>
</dbReference>
<sequence length="1012" mass="110684">MADDQNPENPKLPLGPPSDPLSNSGPTDDGKGGPADPPSSGTVQGRGALSMLSINIEDEMRRSYLDYSMSVIIGRALPDVRDGLKPVHRRILYGMQEMGLQYNKKYTKSAKVVGHVMGNYHPHGDSAIYDTMVRLAQPFSLRYLMVDGQGNFGSVDGDPPAAMRYTESRLTRVAGEMLADIDSDTVDFTPNYDESTLEPAVLPARIPNLIVNGSSGIAVGMATNIPPHNLTEVIGACIAILSRAPGEVKSDLELALEHVQGPDFPTGGTLFGRANIPQAYRTGRGRFLMRAKCRIENISGGRQAIIVEEIPYQVNKSKLIERIAELINEGVITDIARDEFRDESDRDGMRIVIGLKRGSEHQIVLNQLHKHTQMQESFSMIFLAVHNGQPKELPLDKAIRAFLDHRVEVVRRRTAFLLAKARDREHILLGYQIALDHLDQVIRIIRQSSSRANARENLFAFFSGKAVTLRGTELAGVTLDPGKYNIDTRFLPLTGGIATLILSLKQIDAILELQLYRLTQLSIDELLNELRQIRENIAELESILASAAKLRSVIIKELEEIRDKYGDARRTLILDETAELGLEDLIADEQVAVTVSHTGYLKRTPISTYRQQRRGGTGRIGMKTRDEDFVSQLIIDSTHAYLLCFTNTGRVYWLKIYEIPDAGTAGKGKAMASLVDLQPGEKVVTILARKNLTEEGKNILFATRNGTVKKTALKDFSNVMARGIIAINIEKDDELISARLTNGDDVIFLATHDGMAIRFNEQDLRTMGRPATGNRGINLRKGDYVIGAAVTPSPEARERTRRLKAAELGLTTQLEDVIGASPAATAGAPPSPTDSSSDKVGSHESGSASVLVPSFGQVAKRTTSPDGQEILGSNVDPEEIDSAAQAKLDKLDEKLGLTPCLILTVSENGFGKRTDVDRYRLQSRGGTGVINMKTTPKVGKVTGIQLVDDTTEMMVISQFGKIIRIDTKQIRAAGRGTQGVKLLDLEQGDKVAAAMTIPPEDAKTQPENGTLL</sequence>
<dbReference type="HAMAP" id="MF_01897">
    <property type="entry name" value="GyrA"/>
    <property type="match status" value="1"/>
</dbReference>
<keyword evidence="3 8" id="KW-0547">Nucleotide-binding</keyword>
<keyword evidence="6 8" id="KW-0238">DNA-binding</keyword>
<dbReference type="Gene3D" id="3.90.199.10">
    <property type="entry name" value="Topoisomerase II, domain 5"/>
    <property type="match status" value="1"/>
</dbReference>
<comment type="catalytic activity">
    <reaction evidence="1 8 9">
        <text>ATP-dependent breakage, passage and rejoining of double-stranded DNA.</text>
        <dbReference type="EC" id="5.6.2.2"/>
    </reaction>
</comment>
<feature type="region of interest" description="Disordered" evidence="11">
    <location>
        <begin position="820"/>
        <end position="878"/>
    </location>
</feature>
<keyword evidence="7 8" id="KW-0413">Isomerase</keyword>
<dbReference type="InterPro" id="IPR013757">
    <property type="entry name" value="Topo_IIA_A_a_sf"/>
</dbReference>
<evidence type="ECO:0000256" key="6">
    <source>
        <dbReference type="ARBA" id="ARBA00023125"/>
    </source>
</evidence>
<evidence type="ECO:0000256" key="11">
    <source>
        <dbReference type="SAM" id="MobiDB-lite"/>
    </source>
</evidence>
<dbReference type="Proteomes" id="UP000289437">
    <property type="component" value="Unassembled WGS sequence"/>
</dbReference>
<dbReference type="AlphaFoldDB" id="A0A4Q0T8T7"/>
<dbReference type="GO" id="GO:0003677">
    <property type="term" value="F:DNA binding"/>
    <property type="evidence" value="ECO:0007669"/>
    <property type="project" value="UniProtKB-UniRule"/>
</dbReference>
<dbReference type="GO" id="GO:0006261">
    <property type="term" value="P:DNA-templated DNA replication"/>
    <property type="evidence" value="ECO:0007669"/>
    <property type="project" value="UniProtKB-UniRule"/>
</dbReference>
<dbReference type="InterPro" id="IPR005743">
    <property type="entry name" value="GyrA"/>
</dbReference>
<dbReference type="NCBIfam" id="NF004044">
    <property type="entry name" value="PRK05561.1"/>
    <property type="match status" value="1"/>
</dbReference>
<comment type="miscellaneous">
    <text evidence="8">Few gyrases are as efficient as E.coli at forming negative supercoils. Not all organisms have 2 type II topoisomerases; in organisms with a single type II topoisomerase this enzyme also has to decatenate newly replicated chromosomes.</text>
</comment>
<evidence type="ECO:0000313" key="13">
    <source>
        <dbReference type="EMBL" id="RXH58021.1"/>
    </source>
</evidence>
<dbReference type="SMART" id="SM00434">
    <property type="entry name" value="TOP4c"/>
    <property type="match status" value="1"/>
</dbReference>
<dbReference type="EMBL" id="RDSM01000001">
    <property type="protein sequence ID" value="RXH58021.1"/>
    <property type="molecule type" value="Genomic_DNA"/>
</dbReference>
<organism evidence="13 14">
    <name type="scientific">Granulicella sibirica</name>
    <dbReference type="NCBI Taxonomy" id="2479048"/>
    <lineage>
        <taxon>Bacteria</taxon>
        <taxon>Pseudomonadati</taxon>
        <taxon>Acidobacteriota</taxon>
        <taxon>Terriglobia</taxon>
        <taxon>Terriglobales</taxon>
        <taxon>Acidobacteriaceae</taxon>
        <taxon>Granulicella</taxon>
    </lineage>
</organism>
<feature type="active site" description="O-(5'-phospho-DNA)-tyrosine intermediate" evidence="8 9">
    <location>
        <position position="165"/>
    </location>
</feature>